<gene>
    <name evidence="1" type="ORF">RhiirA4_332868</name>
    <name evidence="2" type="ORF">RhiirA4_333033</name>
</gene>
<dbReference type="EMBL" id="LLXI01003631">
    <property type="protein sequence ID" value="PKY59570.1"/>
    <property type="molecule type" value="Genomic_DNA"/>
</dbReference>
<protein>
    <submittedName>
        <fullName evidence="1">Uncharacterized protein</fullName>
    </submittedName>
</protein>
<sequence length="121" mass="13955">LVDKYLEKKSPSRRRKTFIFRDDYDLIISVLREPSNTKIGSVKDRSWIKNTFHIRELGTESNPNTQVVTIAKDINDTEIIRTVCPFDRIYDILCKVHAGVLKHVGATKMWDVVGDIVIILL</sequence>
<evidence type="ECO:0000313" key="2">
    <source>
        <dbReference type="EMBL" id="PKY59805.1"/>
    </source>
</evidence>
<evidence type="ECO:0000313" key="3">
    <source>
        <dbReference type="Proteomes" id="UP000234323"/>
    </source>
</evidence>
<name>A0A2I1HL60_9GLOM</name>
<accession>A0A2I1HL60</accession>
<reference evidence="1 3" key="1">
    <citation type="submission" date="2015-10" db="EMBL/GenBank/DDBJ databases">
        <title>Genome analyses suggest a sexual origin of heterokaryosis in a supposedly ancient asexual fungus.</title>
        <authorList>
            <person name="Ropars J."/>
            <person name="Sedzielewska K."/>
            <person name="Noel J."/>
            <person name="Charron P."/>
            <person name="Farinelli L."/>
            <person name="Marton T."/>
            <person name="Kruger M."/>
            <person name="Pelin A."/>
            <person name="Brachmann A."/>
            <person name="Corradi N."/>
        </authorList>
    </citation>
    <scope>NUCLEOTIDE SEQUENCE [LARGE SCALE GENOMIC DNA]</scope>
    <source>
        <strain evidence="1 3">A4</strain>
    </source>
</reference>
<feature type="non-terminal residue" evidence="1">
    <location>
        <position position="1"/>
    </location>
</feature>
<organism evidence="1 3">
    <name type="scientific">Rhizophagus irregularis</name>
    <dbReference type="NCBI Taxonomy" id="588596"/>
    <lineage>
        <taxon>Eukaryota</taxon>
        <taxon>Fungi</taxon>
        <taxon>Fungi incertae sedis</taxon>
        <taxon>Mucoromycota</taxon>
        <taxon>Glomeromycotina</taxon>
        <taxon>Glomeromycetes</taxon>
        <taxon>Glomerales</taxon>
        <taxon>Glomeraceae</taxon>
        <taxon>Rhizophagus</taxon>
    </lineage>
</organism>
<keyword evidence="3" id="KW-1185">Reference proteome</keyword>
<dbReference type="AlphaFoldDB" id="A0A2I1HL60"/>
<dbReference type="Proteomes" id="UP000234323">
    <property type="component" value="Unassembled WGS sequence"/>
</dbReference>
<dbReference type="EMBL" id="LLXI01003776">
    <property type="protein sequence ID" value="PKY59805.1"/>
    <property type="molecule type" value="Genomic_DNA"/>
</dbReference>
<comment type="caution">
    <text evidence="1">The sequence shown here is derived from an EMBL/GenBank/DDBJ whole genome shotgun (WGS) entry which is preliminary data.</text>
</comment>
<proteinExistence type="predicted"/>
<evidence type="ECO:0000313" key="1">
    <source>
        <dbReference type="EMBL" id="PKY59570.1"/>
    </source>
</evidence>